<evidence type="ECO:0000313" key="1">
    <source>
        <dbReference type="EMBL" id="GAG17876.1"/>
    </source>
</evidence>
<sequence>MKLLSKTRHGAKVHKVYDMTRTPYQWLLEAGVLSKAKQQELAAIYLGLNPVSLLRQINENLERLWGLAERPRSQ</sequence>
<dbReference type="AlphaFoldDB" id="X0WYQ3"/>
<organism evidence="1">
    <name type="scientific">marine sediment metagenome</name>
    <dbReference type="NCBI Taxonomy" id="412755"/>
    <lineage>
        <taxon>unclassified sequences</taxon>
        <taxon>metagenomes</taxon>
        <taxon>ecological metagenomes</taxon>
    </lineage>
</organism>
<comment type="caution">
    <text evidence="1">The sequence shown here is derived from an EMBL/GenBank/DDBJ whole genome shotgun (WGS) entry which is preliminary data.</text>
</comment>
<dbReference type="EMBL" id="BARS01036696">
    <property type="protein sequence ID" value="GAG17876.1"/>
    <property type="molecule type" value="Genomic_DNA"/>
</dbReference>
<protein>
    <submittedName>
        <fullName evidence="1">Uncharacterized protein</fullName>
    </submittedName>
</protein>
<proteinExistence type="predicted"/>
<reference evidence="1" key="1">
    <citation type="journal article" date="2014" name="Front. Microbiol.">
        <title>High frequency of phylogenetically diverse reductive dehalogenase-homologous genes in deep subseafloor sedimentary metagenomes.</title>
        <authorList>
            <person name="Kawai M."/>
            <person name="Futagami T."/>
            <person name="Toyoda A."/>
            <person name="Takaki Y."/>
            <person name="Nishi S."/>
            <person name="Hori S."/>
            <person name="Arai W."/>
            <person name="Tsubouchi T."/>
            <person name="Morono Y."/>
            <person name="Uchiyama I."/>
            <person name="Ito T."/>
            <person name="Fujiyama A."/>
            <person name="Inagaki F."/>
            <person name="Takami H."/>
        </authorList>
    </citation>
    <scope>NUCLEOTIDE SEQUENCE</scope>
    <source>
        <strain evidence="1">Expedition CK06-06</strain>
    </source>
</reference>
<accession>X0WYQ3</accession>
<feature type="non-terminal residue" evidence="1">
    <location>
        <position position="74"/>
    </location>
</feature>
<gene>
    <name evidence="1" type="ORF">S01H1_56364</name>
</gene>
<name>X0WYQ3_9ZZZZ</name>